<feature type="modified residue" description="4-aspartylphosphate" evidence="2">
    <location>
        <position position="52"/>
    </location>
</feature>
<dbReference type="GO" id="GO:0000160">
    <property type="term" value="P:phosphorelay signal transduction system"/>
    <property type="evidence" value="ECO:0007669"/>
    <property type="project" value="InterPro"/>
</dbReference>
<dbReference type="OrthoDB" id="1646880at2"/>
<dbReference type="SMART" id="SM00448">
    <property type="entry name" value="REC"/>
    <property type="match status" value="1"/>
</dbReference>
<evidence type="ECO:0000313" key="4">
    <source>
        <dbReference type="EMBL" id="PKD44539.1"/>
    </source>
</evidence>
<gene>
    <name evidence="4" type="ORF">CWD77_03480</name>
</gene>
<dbReference type="InterPro" id="IPR011006">
    <property type="entry name" value="CheY-like_superfamily"/>
</dbReference>
<dbReference type="SUPFAM" id="SSF52172">
    <property type="entry name" value="CheY-like"/>
    <property type="match status" value="1"/>
</dbReference>
<organism evidence="4 5">
    <name type="scientific">Rhodohalobacter barkolensis</name>
    <dbReference type="NCBI Taxonomy" id="2053187"/>
    <lineage>
        <taxon>Bacteria</taxon>
        <taxon>Pseudomonadati</taxon>
        <taxon>Balneolota</taxon>
        <taxon>Balneolia</taxon>
        <taxon>Balneolales</taxon>
        <taxon>Balneolaceae</taxon>
        <taxon>Rhodohalobacter</taxon>
    </lineage>
</organism>
<comment type="caution">
    <text evidence="4">The sequence shown here is derived from an EMBL/GenBank/DDBJ whole genome shotgun (WGS) entry which is preliminary data.</text>
</comment>
<accession>A0A2N0VK34</accession>
<dbReference type="Proteomes" id="UP000233398">
    <property type="component" value="Unassembled WGS sequence"/>
</dbReference>
<dbReference type="PROSITE" id="PS50110">
    <property type="entry name" value="RESPONSE_REGULATORY"/>
    <property type="match status" value="1"/>
</dbReference>
<feature type="domain" description="Response regulatory" evidence="3">
    <location>
        <begin position="2"/>
        <end position="117"/>
    </location>
</feature>
<dbReference type="RefSeq" id="WP_101071830.1">
    <property type="nucleotide sequence ID" value="NZ_PISP01000001.1"/>
</dbReference>
<dbReference type="AlphaFoldDB" id="A0A2N0VK34"/>
<dbReference type="PANTHER" id="PTHR44591:SF3">
    <property type="entry name" value="RESPONSE REGULATORY DOMAIN-CONTAINING PROTEIN"/>
    <property type="match status" value="1"/>
</dbReference>
<reference evidence="4 5" key="1">
    <citation type="submission" date="2017-11" db="EMBL/GenBank/DDBJ databases">
        <title>Rhodohalobacter 15182 sp. nov., isolated from a salt lake.</title>
        <authorList>
            <person name="Han S."/>
        </authorList>
    </citation>
    <scope>NUCLEOTIDE SEQUENCE [LARGE SCALE GENOMIC DNA]</scope>
    <source>
        <strain evidence="4 5">15182</strain>
    </source>
</reference>
<evidence type="ECO:0000259" key="3">
    <source>
        <dbReference type="PROSITE" id="PS50110"/>
    </source>
</evidence>
<protein>
    <submittedName>
        <fullName evidence="4">Response regulator</fullName>
    </submittedName>
</protein>
<evidence type="ECO:0000256" key="1">
    <source>
        <dbReference type="ARBA" id="ARBA00022553"/>
    </source>
</evidence>
<dbReference type="Pfam" id="PF00072">
    <property type="entry name" value="Response_reg"/>
    <property type="match status" value="1"/>
</dbReference>
<keyword evidence="1 2" id="KW-0597">Phosphoprotein</keyword>
<evidence type="ECO:0000313" key="5">
    <source>
        <dbReference type="Proteomes" id="UP000233398"/>
    </source>
</evidence>
<dbReference type="InterPro" id="IPR001789">
    <property type="entry name" value="Sig_transdc_resp-reg_receiver"/>
</dbReference>
<dbReference type="InterPro" id="IPR050595">
    <property type="entry name" value="Bact_response_regulator"/>
</dbReference>
<dbReference type="EMBL" id="PISP01000001">
    <property type="protein sequence ID" value="PKD44539.1"/>
    <property type="molecule type" value="Genomic_DNA"/>
</dbReference>
<dbReference type="PANTHER" id="PTHR44591">
    <property type="entry name" value="STRESS RESPONSE REGULATOR PROTEIN 1"/>
    <property type="match status" value="1"/>
</dbReference>
<dbReference type="Gene3D" id="3.40.50.2300">
    <property type="match status" value="1"/>
</dbReference>
<keyword evidence="5" id="KW-1185">Reference proteome</keyword>
<proteinExistence type="predicted"/>
<name>A0A2N0VK34_9BACT</name>
<evidence type="ECO:0000256" key="2">
    <source>
        <dbReference type="PROSITE-ProRule" id="PRU00169"/>
    </source>
</evidence>
<sequence>MEIFIVEDDRVLQLMLKKMVERLGHHVSGTAINGSEATKEIITSTPDLLLMDIQLKDDIDGIQVVESVKKELDIPVIYITGNSDFKFQERANSFGYIDYLIKPISFETLTKSISKVNGIG</sequence>